<evidence type="ECO:0000313" key="1">
    <source>
        <dbReference type="EMBL" id="AKF10613.1"/>
    </source>
</evidence>
<keyword evidence="2" id="KW-1185">Reference proteome</keyword>
<gene>
    <name evidence="1" type="ORF">DB32_007762</name>
</gene>
<dbReference type="SUPFAM" id="SSF53756">
    <property type="entry name" value="UDP-Glycosyltransferase/glycogen phosphorylase"/>
    <property type="match status" value="1"/>
</dbReference>
<name>A0A0F6YNL9_9BACT</name>
<keyword evidence="1" id="KW-0808">Transferase</keyword>
<accession>A0A0F6YNL9</accession>
<dbReference type="KEGG" id="samy:DB32_007762"/>
<dbReference type="AlphaFoldDB" id="A0A0F6YNL9"/>
<proteinExistence type="predicted"/>
<protein>
    <submittedName>
        <fullName evidence="1">Glycosyltransferase</fullName>
    </submittedName>
</protein>
<dbReference type="GO" id="GO:0016740">
    <property type="term" value="F:transferase activity"/>
    <property type="evidence" value="ECO:0007669"/>
    <property type="project" value="UniProtKB-KW"/>
</dbReference>
<dbReference type="Gene3D" id="3.40.50.2000">
    <property type="entry name" value="Glycogen Phosphorylase B"/>
    <property type="match status" value="1"/>
</dbReference>
<organism evidence="1 2">
    <name type="scientific">Sandaracinus amylolyticus</name>
    <dbReference type="NCBI Taxonomy" id="927083"/>
    <lineage>
        <taxon>Bacteria</taxon>
        <taxon>Pseudomonadati</taxon>
        <taxon>Myxococcota</taxon>
        <taxon>Polyangia</taxon>
        <taxon>Polyangiales</taxon>
        <taxon>Sandaracinaceae</taxon>
        <taxon>Sandaracinus</taxon>
    </lineage>
</organism>
<dbReference type="OrthoDB" id="9816564at2"/>
<evidence type="ECO:0000313" key="2">
    <source>
        <dbReference type="Proteomes" id="UP000034883"/>
    </source>
</evidence>
<dbReference type="Proteomes" id="UP000034883">
    <property type="component" value="Chromosome"/>
</dbReference>
<dbReference type="STRING" id="927083.DB32_007762"/>
<dbReference type="EMBL" id="CP011125">
    <property type="protein sequence ID" value="AKF10613.1"/>
    <property type="molecule type" value="Genomic_DNA"/>
</dbReference>
<reference evidence="1 2" key="1">
    <citation type="submission" date="2015-03" db="EMBL/GenBank/DDBJ databases">
        <title>Genome assembly of Sandaracinus amylolyticus DSM 53668.</title>
        <authorList>
            <person name="Sharma G."/>
            <person name="Subramanian S."/>
        </authorList>
    </citation>
    <scope>NUCLEOTIDE SEQUENCE [LARGE SCALE GENOMIC DNA]</scope>
    <source>
        <strain evidence="1 2">DSM 53668</strain>
    </source>
</reference>
<sequence length="374" mass="40482">MLARREMTDIVAFTRARWGAQTSREHPLLHALARARRVFVIEAPVRDACVAAAFVEEMRVADGLVVCVPHLRDDLDEVRARAALATLVQQLVDRHAIRAEILWVRAAADLAVARCVEPRVVVWDCDDEPFAPGERALLARADLVLTATHASADARRRAHALVQVMPLIVDASRHARASADEWVDPLDQSCIPGPRLGLAAPIDAHLDVALLARVADALPELSVIALGAPRGIDVRALPCRPNIRWLGEKRDDELPRYIAGWDIGIAPVLTSGGDEPRLALDVMTSGRPVVAASSRDLGALAALSPLARVADRASFVAAIEAALREPIAEHARWAESLRAALTADAACARFESWVADARYRARGARSAELERSSA</sequence>